<comment type="caution">
    <text evidence="2">The sequence shown here is derived from an EMBL/GenBank/DDBJ whole genome shotgun (WGS) entry which is preliminary data.</text>
</comment>
<accession>A0ABQ2DSB8</accession>
<evidence type="ECO:0008006" key="4">
    <source>
        <dbReference type="Google" id="ProtNLM"/>
    </source>
</evidence>
<dbReference type="Proteomes" id="UP000606115">
    <property type="component" value="Unassembled WGS sequence"/>
</dbReference>
<evidence type="ECO:0000256" key="1">
    <source>
        <dbReference type="SAM" id="Phobius"/>
    </source>
</evidence>
<keyword evidence="3" id="KW-1185">Reference proteome</keyword>
<proteinExistence type="predicted"/>
<dbReference type="RefSeq" id="WP_096255955.1">
    <property type="nucleotide sequence ID" value="NZ_BMKX01000009.1"/>
</dbReference>
<feature type="transmembrane region" description="Helical" evidence="1">
    <location>
        <begin position="113"/>
        <end position="137"/>
    </location>
</feature>
<evidence type="ECO:0000313" key="2">
    <source>
        <dbReference type="EMBL" id="GGJ70203.1"/>
    </source>
</evidence>
<sequence>MREQRANQSLTAGSNLSALVRGLVTAVVSGLLGTAIHASLSYAGDIPLVWGVLVAWLLLGLLVYWSVVASGKLWAGAVGFIGCYLVVGSISYFGNDTMILPLQYLQYLPGPTIASLLWMYGMIVPAVISLFMALRVLRKRQR</sequence>
<evidence type="ECO:0000313" key="3">
    <source>
        <dbReference type="Proteomes" id="UP000606115"/>
    </source>
</evidence>
<gene>
    <name evidence="2" type="ORF">GCM10007173_31300</name>
</gene>
<keyword evidence="1" id="KW-0472">Membrane</keyword>
<feature type="transmembrane region" description="Helical" evidence="1">
    <location>
        <begin position="74"/>
        <end position="93"/>
    </location>
</feature>
<feature type="transmembrane region" description="Helical" evidence="1">
    <location>
        <begin position="20"/>
        <end position="42"/>
    </location>
</feature>
<keyword evidence="1" id="KW-0812">Transmembrane</keyword>
<dbReference type="EMBL" id="BMKX01000009">
    <property type="protein sequence ID" value="GGJ70203.1"/>
    <property type="molecule type" value="Genomic_DNA"/>
</dbReference>
<organism evidence="2 3">
    <name type="scientific">Glutamicibacter ardleyensis</name>
    <dbReference type="NCBI Taxonomy" id="225894"/>
    <lineage>
        <taxon>Bacteria</taxon>
        <taxon>Bacillati</taxon>
        <taxon>Actinomycetota</taxon>
        <taxon>Actinomycetes</taxon>
        <taxon>Micrococcales</taxon>
        <taxon>Micrococcaceae</taxon>
        <taxon>Glutamicibacter</taxon>
    </lineage>
</organism>
<dbReference type="GeneID" id="303305465"/>
<reference evidence="3" key="1">
    <citation type="journal article" date="2019" name="Int. J. Syst. Evol. Microbiol.">
        <title>The Global Catalogue of Microorganisms (GCM) 10K type strain sequencing project: providing services to taxonomists for standard genome sequencing and annotation.</title>
        <authorList>
            <consortium name="The Broad Institute Genomics Platform"/>
            <consortium name="The Broad Institute Genome Sequencing Center for Infectious Disease"/>
            <person name="Wu L."/>
            <person name="Ma J."/>
        </authorList>
    </citation>
    <scope>NUCLEOTIDE SEQUENCE [LARGE SCALE GENOMIC DNA]</scope>
    <source>
        <strain evidence="3">CGMCC 1.3685</strain>
    </source>
</reference>
<feature type="transmembrane region" description="Helical" evidence="1">
    <location>
        <begin position="48"/>
        <end position="67"/>
    </location>
</feature>
<name>A0ABQ2DSB8_9MICC</name>
<keyword evidence="1" id="KW-1133">Transmembrane helix</keyword>
<protein>
    <recommendedName>
        <fullName evidence="4">Alcohol dehydrogenase</fullName>
    </recommendedName>
</protein>